<feature type="compositionally biased region" description="Polar residues" evidence="1">
    <location>
        <begin position="137"/>
        <end position="150"/>
    </location>
</feature>
<protein>
    <recommendedName>
        <fullName evidence="3">RING-type domain-containing protein</fullName>
    </recommendedName>
</protein>
<dbReference type="Gene3D" id="3.30.40.10">
    <property type="entry name" value="Zinc/RING finger domain, C3HC4 (zinc finger)"/>
    <property type="match status" value="1"/>
</dbReference>
<feature type="compositionally biased region" description="Low complexity" evidence="1">
    <location>
        <begin position="206"/>
        <end position="222"/>
    </location>
</feature>
<dbReference type="SMART" id="SM00726">
    <property type="entry name" value="UIM"/>
    <property type="match status" value="2"/>
</dbReference>
<dbReference type="InterPro" id="IPR003903">
    <property type="entry name" value="UIM_dom"/>
</dbReference>
<feature type="compositionally biased region" description="Basic and acidic residues" evidence="1">
    <location>
        <begin position="121"/>
        <end position="136"/>
    </location>
</feature>
<dbReference type="EMBL" id="HBIC01027434">
    <property type="protein sequence ID" value="CAE0284933.1"/>
    <property type="molecule type" value="Transcribed_RNA"/>
</dbReference>
<organism evidence="2">
    <name type="scientific">Spumella elongata</name>
    <dbReference type="NCBI Taxonomy" id="89044"/>
    <lineage>
        <taxon>Eukaryota</taxon>
        <taxon>Sar</taxon>
        <taxon>Stramenopiles</taxon>
        <taxon>Ochrophyta</taxon>
        <taxon>Chrysophyceae</taxon>
        <taxon>Chromulinales</taxon>
        <taxon>Chromulinaceae</taxon>
        <taxon>Spumella</taxon>
    </lineage>
</organism>
<feature type="compositionally biased region" description="Acidic residues" evidence="1">
    <location>
        <begin position="414"/>
        <end position="437"/>
    </location>
</feature>
<feature type="compositionally biased region" description="Low complexity" evidence="1">
    <location>
        <begin position="166"/>
        <end position="177"/>
    </location>
</feature>
<evidence type="ECO:0000313" key="2">
    <source>
        <dbReference type="EMBL" id="CAE0284933.1"/>
    </source>
</evidence>
<name>A0A7S3H4M4_9STRA</name>
<proteinExistence type="predicted"/>
<dbReference type="AlphaFoldDB" id="A0A7S3H4M4"/>
<feature type="compositionally biased region" description="Basic and acidic residues" evidence="1">
    <location>
        <begin position="181"/>
        <end position="205"/>
    </location>
</feature>
<dbReference type="GO" id="GO:0005737">
    <property type="term" value="C:cytoplasm"/>
    <property type="evidence" value="ECO:0007669"/>
    <property type="project" value="TreeGrafter"/>
</dbReference>
<feature type="compositionally biased region" description="Low complexity" evidence="1">
    <location>
        <begin position="586"/>
        <end position="607"/>
    </location>
</feature>
<dbReference type="PROSITE" id="PS50330">
    <property type="entry name" value="UIM"/>
    <property type="match status" value="1"/>
</dbReference>
<feature type="compositionally biased region" description="Low complexity" evidence="1">
    <location>
        <begin position="327"/>
        <end position="364"/>
    </location>
</feature>
<reference evidence="2" key="1">
    <citation type="submission" date="2021-01" db="EMBL/GenBank/DDBJ databases">
        <authorList>
            <person name="Corre E."/>
            <person name="Pelletier E."/>
            <person name="Niang G."/>
            <person name="Scheremetjew M."/>
            <person name="Finn R."/>
            <person name="Kale V."/>
            <person name="Holt S."/>
            <person name="Cochrane G."/>
            <person name="Meng A."/>
            <person name="Brown T."/>
            <person name="Cohen L."/>
        </authorList>
    </citation>
    <scope>NUCLEOTIDE SEQUENCE</scope>
    <source>
        <strain evidence="2">CCAP 955/1</strain>
    </source>
</reference>
<sequence>MGNSNRRASPRPSQTGAVWDEANVLRLISEHKLAPKYGDSTSSTRSFECPICFLDFGILNTVNCCKQHICTDCFVQVKGTTGKGACPFCGNAELNASLLPVEKKKSPSTPGNNNSTLNSTKDTDDRRSSIASETDRSSGGSTKALSYTTPEQEKKLRSYSLDDTTPSNGKGPNGSNGHTASKNDREALERQIREQRLQFDERDLAEATARSARSNRSASQGSAMYFRQAVRSRYGTAPNSTGSPFGAYLSSRSVDERTTGSDSATANSPGILDRTANSANRSNTGNIQFMSSLEGLLQTHGSTRITSIEQLEDIMLMEAIRLSMQETTPSTSDSTNNNATTNTTANNQSTSPASRSPAHASPFAPLSPARSGSLRSTPIGRTTTSANSPFRAFATSSGIQAGVNGDEEVRSSEDSGEGGDSQDGEDDYDQEEGGDESQEYRYNQTRVVGRYRESVREEEGEEEEEDLDEEEEQIRLAMELSLADMRAAPSSTDNDGNNSTSTTVNGASVYTADTNAMNMNAASSIDTAYMDPYDSIMHSNTAIDHDHSRKITTNQTLPAEELVLKPHAEDTLPTAASSDALEMESDTFNTSNTTKTKNTTSNNDDTTVASVNSKEDATVSPQAVFAEVRL</sequence>
<gene>
    <name evidence="2" type="ORF">SELO1098_LOCUS13774</name>
</gene>
<feature type="region of interest" description="Disordered" evidence="1">
    <location>
        <begin position="325"/>
        <end position="472"/>
    </location>
</feature>
<accession>A0A7S3H4M4</accession>
<feature type="region of interest" description="Disordered" evidence="1">
    <location>
        <begin position="102"/>
        <end position="222"/>
    </location>
</feature>
<dbReference type="InterPro" id="IPR039301">
    <property type="entry name" value="Sip5/DA2"/>
</dbReference>
<evidence type="ECO:0000256" key="1">
    <source>
        <dbReference type="SAM" id="MobiDB-lite"/>
    </source>
</evidence>
<feature type="region of interest" description="Disordered" evidence="1">
    <location>
        <begin position="234"/>
        <end position="284"/>
    </location>
</feature>
<feature type="compositionally biased region" description="Polar residues" evidence="1">
    <location>
        <begin position="275"/>
        <end position="284"/>
    </location>
</feature>
<dbReference type="PANTHER" id="PTHR31315">
    <property type="entry name" value="PROTEIN SIP5"/>
    <property type="match status" value="1"/>
</dbReference>
<evidence type="ECO:0008006" key="3">
    <source>
        <dbReference type="Google" id="ProtNLM"/>
    </source>
</evidence>
<feature type="compositionally biased region" description="Polar residues" evidence="1">
    <location>
        <begin position="107"/>
        <end position="120"/>
    </location>
</feature>
<feature type="compositionally biased region" description="Acidic residues" evidence="1">
    <location>
        <begin position="458"/>
        <end position="472"/>
    </location>
</feature>
<feature type="compositionally biased region" description="Polar residues" evidence="1">
    <location>
        <begin position="373"/>
        <end position="399"/>
    </location>
</feature>
<feature type="region of interest" description="Disordered" evidence="1">
    <location>
        <begin position="575"/>
        <end position="621"/>
    </location>
</feature>
<dbReference type="PANTHER" id="PTHR31315:SF1">
    <property type="entry name" value="PROTEIN SIP5"/>
    <property type="match status" value="1"/>
</dbReference>
<dbReference type="InterPro" id="IPR013083">
    <property type="entry name" value="Znf_RING/FYVE/PHD"/>
</dbReference>